<dbReference type="Gene3D" id="3.80.10.10">
    <property type="entry name" value="Ribonuclease Inhibitor"/>
    <property type="match status" value="2"/>
</dbReference>
<proteinExistence type="predicted"/>
<dbReference type="STRING" id="7070.D6WWY6"/>
<dbReference type="Pfam" id="PF13855">
    <property type="entry name" value="LRR_8"/>
    <property type="match status" value="2"/>
</dbReference>
<dbReference type="PhylomeDB" id="D6WWY6"/>
<keyword evidence="4" id="KW-0812">Transmembrane</keyword>
<protein>
    <submittedName>
        <fullName evidence="6">Chaoptin-like Protein</fullName>
    </submittedName>
</protein>
<evidence type="ECO:0000313" key="7">
    <source>
        <dbReference type="Proteomes" id="UP000007266"/>
    </source>
</evidence>
<evidence type="ECO:0000256" key="3">
    <source>
        <dbReference type="ARBA" id="ARBA00022737"/>
    </source>
</evidence>
<feature type="transmembrane region" description="Helical" evidence="4">
    <location>
        <begin position="450"/>
        <end position="469"/>
    </location>
</feature>
<dbReference type="InterPro" id="IPR025875">
    <property type="entry name" value="Leu-rich_rpt_4"/>
</dbReference>
<evidence type="ECO:0000256" key="4">
    <source>
        <dbReference type="SAM" id="Phobius"/>
    </source>
</evidence>
<keyword evidence="2 5" id="KW-0732">Signal</keyword>
<dbReference type="PANTHER" id="PTHR24373">
    <property type="entry name" value="SLIT RELATED LEUCINE-RICH REPEAT NEURONAL PROTEIN"/>
    <property type="match status" value="1"/>
</dbReference>
<dbReference type="InterPro" id="IPR032675">
    <property type="entry name" value="LRR_dom_sf"/>
</dbReference>
<reference evidence="6 7" key="2">
    <citation type="journal article" date="2010" name="Nucleic Acids Res.">
        <title>BeetleBase in 2010: revisions to provide comprehensive genomic information for Tribolium castaneum.</title>
        <authorList>
            <person name="Kim H.S."/>
            <person name="Murphy T."/>
            <person name="Xia J."/>
            <person name="Caragea D."/>
            <person name="Park Y."/>
            <person name="Beeman R.W."/>
            <person name="Lorenzen M.D."/>
            <person name="Butcher S."/>
            <person name="Manak J.R."/>
            <person name="Brown S.J."/>
        </authorList>
    </citation>
    <scope>GENOME REANNOTATION</scope>
    <source>
        <strain evidence="6 7">Georgia GA2</strain>
    </source>
</reference>
<dbReference type="AlphaFoldDB" id="D6WWY6"/>
<dbReference type="InterPro" id="IPR050328">
    <property type="entry name" value="Dev_Immune_Receptor"/>
</dbReference>
<dbReference type="SMART" id="SM00369">
    <property type="entry name" value="LRR_TYP"/>
    <property type="match status" value="10"/>
</dbReference>
<dbReference type="OMA" id="MKCSYGE"/>
<dbReference type="Proteomes" id="UP000007266">
    <property type="component" value="Linkage group 8"/>
</dbReference>
<dbReference type="SMART" id="SM00365">
    <property type="entry name" value="LRR_SD22"/>
    <property type="match status" value="6"/>
</dbReference>
<dbReference type="OrthoDB" id="676979at2759"/>
<keyword evidence="4" id="KW-0472">Membrane</keyword>
<organism evidence="6 7">
    <name type="scientific">Tribolium castaneum</name>
    <name type="common">Red flour beetle</name>
    <dbReference type="NCBI Taxonomy" id="7070"/>
    <lineage>
        <taxon>Eukaryota</taxon>
        <taxon>Metazoa</taxon>
        <taxon>Ecdysozoa</taxon>
        <taxon>Arthropoda</taxon>
        <taxon>Hexapoda</taxon>
        <taxon>Insecta</taxon>
        <taxon>Pterygota</taxon>
        <taxon>Neoptera</taxon>
        <taxon>Endopterygota</taxon>
        <taxon>Coleoptera</taxon>
        <taxon>Polyphaga</taxon>
        <taxon>Cucujiformia</taxon>
        <taxon>Tenebrionidae</taxon>
        <taxon>Tenebrionidae incertae sedis</taxon>
        <taxon>Tribolium</taxon>
    </lineage>
</organism>
<dbReference type="PRINTS" id="PR00019">
    <property type="entry name" value="LEURICHRPT"/>
</dbReference>
<dbReference type="SUPFAM" id="SSF52058">
    <property type="entry name" value="L domain-like"/>
    <property type="match status" value="1"/>
</dbReference>
<dbReference type="PANTHER" id="PTHR24373:SF275">
    <property type="entry name" value="TIR DOMAIN-CONTAINING PROTEIN"/>
    <property type="match status" value="1"/>
</dbReference>
<keyword evidence="1" id="KW-0433">Leucine-rich repeat</keyword>
<keyword evidence="4" id="KW-1133">Transmembrane helix</keyword>
<evidence type="ECO:0000313" key="6">
    <source>
        <dbReference type="EMBL" id="EFA08073.1"/>
    </source>
</evidence>
<sequence length="506" mass="57285">MNSFKFPSLALLLVLALPHTLCVYLRMSNFDLMKCSYGERGSLTATCVNATSSYFKNTPYRFDHLDETLRCVNCSLHTLETGSFDISGNQIKNLDLTNSLIETVRQKAFVGLIFLQRLILANNAIKSIYPGTFTGVKKITYVDLENNSISILSDDGFLELINLEELNLRHNEIKSIATSAFNGLVHLQELDLSYNAIGDINGVFNNLTSLRLLDLSYNKISVLTGKEFDNLTSLLEIRFKFNHITTIPASEFYSMSRLRRLDLSFNAISGVRAGSFKGLHALEILDLGNNAVAEVPQKTLQSLHNLQYLNFSNNRLSIFQTGLYSGLPQLRVLNFSHNVIEDIEITGVFSLDSLDTLDFSFNNISNVDYVRLISRLPKISYLNLEDNLLPCGLEKEMEDYFAEDNFKFILYRNEANAVKCVQTDALPKNKHTFHKDSLIRAEMGGSSANAWIFVLIGITLVLVCVLYYLQLRTYQEMRSMSVKRTTSEVQLISSDLESRDNDYLKE</sequence>
<evidence type="ECO:0000256" key="5">
    <source>
        <dbReference type="SAM" id="SignalP"/>
    </source>
</evidence>
<dbReference type="HOGENOM" id="CLU_537783_0_0_1"/>
<dbReference type="InterPro" id="IPR001611">
    <property type="entry name" value="Leu-rich_rpt"/>
</dbReference>
<dbReference type="Pfam" id="PF00560">
    <property type="entry name" value="LRR_1"/>
    <property type="match status" value="1"/>
</dbReference>
<dbReference type="eggNOG" id="KOG0619">
    <property type="taxonomic scope" value="Eukaryota"/>
</dbReference>
<dbReference type="PROSITE" id="PS51450">
    <property type="entry name" value="LRR"/>
    <property type="match status" value="3"/>
</dbReference>
<dbReference type="KEGG" id="tca:656369"/>
<feature type="chain" id="PRO_5003090038" evidence="5">
    <location>
        <begin position="23"/>
        <end position="506"/>
    </location>
</feature>
<keyword evidence="7" id="KW-1185">Reference proteome</keyword>
<evidence type="ECO:0000256" key="2">
    <source>
        <dbReference type="ARBA" id="ARBA00022729"/>
    </source>
</evidence>
<dbReference type="Pfam" id="PF12799">
    <property type="entry name" value="LRR_4"/>
    <property type="match status" value="1"/>
</dbReference>
<dbReference type="EMBL" id="KQ971361">
    <property type="protein sequence ID" value="EFA08073.1"/>
    <property type="molecule type" value="Genomic_DNA"/>
</dbReference>
<accession>D6WWY6</accession>
<dbReference type="FunFam" id="3.80.10.10:FF:001164">
    <property type="entry name" value="GH01279p"/>
    <property type="match status" value="1"/>
</dbReference>
<keyword evidence="3" id="KW-0677">Repeat</keyword>
<evidence type="ECO:0000256" key="1">
    <source>
        <dbReference type="ARBA" id="ARBA00022614"/>
    </source>
</evidence>
<gene>
    <name evidence="6" type="primary">AUGUSTUS-3.0.2_05669</name>
    <name evidence="6" type="ORF">TcasGA2_TC005669</name>
</gene>
<dbReference type="InParanoid" id="D6WWY6"/>
<dbReference type="InterPro" id="IPR003591">
    <property type="entry name" value="Leu-rich_rpt_typical-subtyp"/>
</dbReference>
<name>D6WWY6_TRICA</name>
<reference evidence="6 7" key="1">
    <citation type="journal article" date="2008" name="Nature">
        <title>The genome of the model beetle and pest Tribolium castaneum.</title>
        <authorList>
            <consortium name="Tribolium Genome Sequencing Consortium"/>
            <person name="Richards S."/>
            <person name="Gibbs R.A."/>
            <person name="Weinstock G.M."/>
            <person name="Brown S.J."/>
            <person name="Denell R."/>
            <person name="Beeman R.W."/>
            <person name="Gibbs R."/>
            <person name="Beeman R.W."/>
            <person name="Brown S.J."/>
            <person name="Bucher G."/>
            <person name="Friedrich M."/>
            <person name="Grimmelikhuijzen C.J."/>
            <person name="Klingler M."/>
            <person name="Lorenzen M."/>
            <person name="Richards S."/>
            <person name="Roth S."/>
            <person name="Schroder R."/>
            <person name="Tautz D."/>
            <person name="Zdobnov E.M."/>
            <person name="Muzny D."/>
            <person name="Gibbs R.A."/>
            <person name="Weinstock G.M."/>
            <person name="Attaway T."/>
            <person name="Bell S."/>
            <person name="Buhay C.J."/>
            <person name="Chandrabose M.N."/>
            <person name="Chavez D."/>
            <person name="Clerk-Blankenburg K.P."/>
            <person name="Cree A."/>
            <person name="Dao M."/>
            <person name="Davis C."/>
            <person name="Chacko J."/>
            <person name="Dinh H."/>
            <person name="Dugan-Rocha S."/>
            <person name="Fowler G."/>
            <person name="Garner T.T."/>
            <person name="Garnes J."/>
            <person name="Gnirke A."/>
            <person name="Hawes A."/>
            <person name="Hernandez J."/>
            <person name="Hines S."/>
            <person name="Holder M."/>
            <person name="Hume J."/>
            <person name="Jhangiani S.N."/>
            <person name="Joshi V."/>
            <person name="Khan Z.M."/>
            <person name="Jackson L."/>
            <person name="Kovar C."/>
            <person name="Kowis A."/>
            <person name="Lee S."/>
            <person name="Lewis L.R."/>
            <person name="Margolis J."/>
            <person name="Morgan M."/>
            <person name="Nazareth L.V."/>
            <person name="Nguyen N."/>
            <person name="Okwuonu G."/>
            <person name="Parker D."/>
            <person name="Richards S."/>
            <person name="Ruiz S.J."/>
            <person name="Santibanez J."/>
            <person name="Savard J."/>
            <person name="Scherer S.E."/>
            <person name="Schneider B."/>
            <person name="Sodergren E."/>
            <person name="Tautz D."/>
            <person name="Vattahil S."/>
            <person name="Villasana D."/>
            <person name="White C.S."/>
            <person name="Wright R."/>
            <person name="Park Y."/>
            <person name="Beeman R.W."/>
            <person name="Lord J."/>
            <person name="Oppert B."/>
            <person name="Lorenzen M."/>
            <person name="Brown S."/>
            <person name="Wang L."/>
            <person name="Savard J."/>
            <person name="Tautz D."/>
            <person name="Richards S."/>
            <person name="Weinstock G."/>
            <person name="Gibbs R.A."/>
            <person name="Liu Y."/>
            <person name="Worley K."/>
            <person name="Weinstock G."/>
            <person name="Elsik C.G."/>
            <person name="Reese J.T."/>
            <person name="Elhaik E."/>
            <person name="Landan G."/>
            <person name="Graur D."/>
            <person name="Arensburger P."/>
            <person name="Atkinson P."/>
            <person name="Beeman R.W."/>
            <person name="Beidler J."/>
            <person name="Brown S.J."/>
            <person name="Demuth J.P."/>
            <person name="Drury D.W."/>
            <person name="Du Y.Z."/>
            <person name="Fujiwara H."/>
            <person name="Lorenzen M."/>
            <person name="Maselli V."/>
            <person name="Osanai M."/>
            <person name="Park Y."/>
            <person name="Robertson H.M."/>
            <person name="Tu Z."/>
            <person name="Wang J.J."/>
            <person name="Wang S."/>
            <person name="Richards S."/>
            <person name="Song H."/>
            <person name="Zhang L."/>
            <person name="Sodergren E."/>
            <person name="Werner D."/>
            <person name="Stanke M."/>
            <person name="Morgenstern B."/>
            <person name="Solovyev V."/>
            <person name="Kosarev P."/>
            <person name="Brown G."/>
            <person name="Chen H.C."/>
            <person name="Ermolaeva O."/>
            <person name="Hlavina W."/>
            <person name="Kapustin Y."/>
            <person name="Kiryutin B."/>
            <person name="Kitts P."/>
            <person name="Maglott D."/>
            <person name="Pruitt K."/>
            <person name="Sapojnikov V."/>
            <person name="Souvorov A."/>
            <person name="Mackey A.J."/>
            <person name="Waterhouse R.M."/>
            <person name="Wyder S."/>
            <person name="Zdobnov E.M."/>
            <person name="Zdobnov E.M."/>
            <person name="Wyder S."/>
            <person name="Kriventseva E.V."/>
            <person name="Kadowaki T."/>
            <person name="Bork P."/>
            <person name="Aranda M."/>
            <person name="Bao R."/>
            <person name="Beermann A."/>
            <person name="Berns N."/>
            <person name="Bolognesi R."/>
            <person name="Bonneton F."/>
            <person name="Bopp D."/>
            <person name="Brown S.J."/>
            <person name="Bucher G."/>
            <person name="Butts T."/>
            <person name="Chaumot A."/>
            <person name="Denell R.E."/>
            <person name="Ferrier D.E."/>
            <person name="Friedrich M."/>
            <person name="Gordon C.M."/>
            <person name="Jindra M."/>
            <person name="Klingler M."/>
            <person name="Lan Q."/>
            <person name="Lattorff H.M."/>
            <person name="Laudet V."/>
            <person name="von Levetsow C."/>
            <person name="Liu Z."/>
            <person name="Lutz R."/>
            <person name="Lynch J.A."/>
            <person name="da Fonseca R.N."/>
            <person name="Posnien N."/>
            <person name="Reuter R."/>
            <person name="Roth S."/>
            <person name="Savard J."/>
            <person name="Schinko J.B."/>
            <person name="Schmitt C."/>
            <person name="Schoppmeier M."/>
            <person name="Schroder R."/>
            <person name="Shippy T.D."/>
            <person name="Simonnet F."/>
            <person name="Marques-Souza H."/>
            <person name="Tautz D."/>
            <person name="Tomoyasu Y."/>
            <person name="Trauner J."/>
            <person name="Van der Zee M."/>
            <person name="Vervoort M."/>
            <person name="Wittkopp N."/>
            <person name="Wimmer E.A."/>
            <person name="Yang X."/>
            <person name="Jones A.K."/>
            <person name="Sattelle D.B."/>
            <person name="Ebert P.R."/>
            <person name="Nelson D."/>
            <person name="Scott J.G."/>
            <person name="Beeman R.W."/>
            <person name="Muthukrishnan S."/>
            <person name="Kramer K.J."/>
            <person name="Arakane Y."/>
            <person name="Beeman R.W."/>
            <person name="Zhu Q."/>
            <person name="Hogenkamp D."/>
            <person name="Dixit R."/>
            <person name="Oppert B."/>
            <person name="Jiang H."/>
            <person name="Zou Z."/>
            <person name="Marshall J."/>
            <person name="Elpidina E."/>
            <person name="Vinokurov K."/>
            <person name="Oppert C."/>
            <person name="Zou Z."/>
            <person name="Evans J."/>
            <person name="Lu Z."/>
            <person name="Zhao P."/>
            <person name="Sumathipala N."/>
            <person name="Altincicek B."/>
            <person name="Vilcinskas A."/>
            <person name="Williams M."/>
            <person name="Hultmark D."/>
            <person name="Hetru C."/>
            <person name="Jiang H."/>
            <person name="Grimmelikhuijzen C.J."/>
            <person name="Hauser F."/>
            <person name="Cazzamali G."/>
            <person name="Williamson M."/>
            <person name="Park Y."/>
            <person name="Li B."/>
            <person name="Tanaka Y."/>
            <person name="Predel R."/>
            <person name="Neupert S."/>
            <person name="Schachtner J."/>
            <person name="Verleyen P."/>
            <person name="Raible F."/>
            <person name="Bork P."/>
            <person name="Friedrich M."/>
            <person name="Walden K.K."/>
            <person name="Robertson H.M."/>
            <person name="Angeli S."/>
            <person name="Foret S."/>
            <person name="Bucher G."/>
            <person name="Schuetz S."/>
            <person name="Maleszka R."/>
            <person name="Wimmer E.A."/>
            <person name="Beeman R.W."/>
            <person name="Lorenzen M."/>
            <person name="Tomoyasu Y."/>
            <person name="Miller S.C."/>
            <person name="Grossmann D."/>
            <person name="Bucher G."/>
        </authorList>
    </citation>
    <scope>NUCLEOTIDE SEQUENCE [LARGE SCALE GENOMIC DNA]</scope>
    <source>
        <strain evidence="6 7">Georgia GA2</strain>
    </source>
</reference>
<feature type="signal peptide" evidence="5">
    <location>
        <begin position="1"/>
        <end position="22"/>
    </location>
</feature>